<comment type="caution">
    <text evidence="1">The sequence shown here is derived from an EMBL/GenBank/DDBJ whole genome shotgun (WGS) entry which is preliminary data.</text>
</comment>
<protein>
    <submittedName>
        <fullName evidence="1">Uncharacterized protein</fullName>
    </submittedName>
</protein>
<dbReference type="EMBL" id="JAYMYS010000009">
    <property type="protein sequence ID" value="KAK7380668.1"/>
    <property type="molecule type" value="Genomic_DNA"/>
</dbReference>
<reference evidence="1 2" key="1">
    <citation type="submission" date="2024-01" db="EMBL/GenBank/DDBJ databases">
        <title>The genomes of 5 underutilized Papilionoideae crops provide insights into root nodulation and disease resistanc.</title>
        <authorList>
            <person name="Jiang F."/>
        </authorList>
    </citation>
    <scope>NUCLEOTIDE SEQUENCE [LARGE SCALE GENOMIC DNA]</scope>
    <source>
        <strain evidence="1">DUOXIRENSHENG_FW03</strain>
        <tissue evidence="1">Leaves</tissue>
    </source>
</reference>
<evidence type="ECO:0000313" key="2">
    <source>
        <dbReference type="Proteomes" id="UP001386955"/>
    </source>
</evidence>
<name>A0AAN9P1P8_PSOTE</name>
<evidence type="ECO:0000313" key="1">
    <source>
        <dbReference type="EMBL" id="KAK7380668.1"/>
    </source>
</evidence>
<proteinExistence type="predicted"/>
<dbReference type="AlphaFoldDB" id="A0AAN9P1P8"/>
<accession>A0AAN9P1P8</accession>
<sequence length="117" mass="12909">MEDGGGCGTLDTSQEVGEACGSRNVKRKVLIPLSDNGALKSLEKYFKESLLTPLFFEGYGNPMEIKKEDELLESVRLSRTQLGHDSGLERRQFGVITALVQERTFTVTVAWLDGGQL</sequence>
<keyword evidence="2" id="KW-1185">Reference proteome</keyword>
<organism evidence="1 2">
    <name type="scientific">Psophocarpus tetragonolobus</name>
    <name type="common">Winged bean</name>
    <name type="synonym">Dolichos tetragonolobus</name>
    <dbReference type="NCBI Taxonomy" id="3891"/>
    <lineage>
        <taxon>Eukaryota</taxon>
        <taxon>Viridiplantae</taxon>
        <taxon>Streptophyta</taxon>
        <taxon>Embryophyta</taxon>
        <taxon>Tracheophyta</taxon>
        <taxon>Spermatophyta</taxon>
        <taxon>Magnoliopsida</taxon>
        <taxon>eudicotyledons</taxon>
        <taxon>Gunneridae</taxon>
        <taxon>Pentapetalae</taxon>
        <taxon>rosids</taxon>
        <taxon>fabids</taxon>
        <taxon>Fabales</taxon>
        <taxon>Fabaceae</taxon>
        <taxon>Papilionoideae</taxon>
        <taxon>50 kb inversion clade</taxon>
        <taxon>NPAAA clade</taxon>
        <taxon>indigoferoid/millettioid clade</taxon>
        <taxon>Phaseoleae</taxon>
        <taxon>Psophocarpus</taxon>
    </lineage>
</organism>
<gene>
    <name evidence="1" type="ORF">VNO78_33183</name>
</gene>
<dbReference type="Proteomes" id="UP001386955">
    <property type="component" value="Unassembled WGS sequence"/>
</dbReference>